<organism evidence="1">
    <name type="scientific">gut metagenome</name>
    <dbReference type="NCBI Taxonomy" id="749906"/>
    <lineage>
        <taxon>unclassified sequences</taxon>
        <taxon>metagenomes</taxon>
        <taxon>organismal metagenomes</taxon>
    </lineage>
</organism>
<evidence type="ECO:0000313" key="1">
    <source>
        <dbReference type="EMBL" id="EJW89262.1"/>
    </source>
</evidence>
<comment type="caution">
    <text evidence="1">The sequence shown here is derived from an EMBL/GenBank/DDBJ whole genome shotgun (WGS) entry which is preliminary data.</text>
</comment>
<accession>J9FHY6</accession>
<reference evidence="1" key="1">
    <citation type="journal article" date="2012" name="PLoS ONE">
        <title>Gene sets for utilization of primary and secondary nutrition supplies in the distal gut of endangered iberian lynx.</title>
        <authorList>
            <person name="Alcaide M."/>
            <person name="Messina E."/>
            <person name="Richter M."/>
            <person name="Bargiela R."/>
            <person name="Peplies J."/>
            <person name="Huws S.A."/>
            <person name="Newbold C.J."/>
            <person name="Golyshin P.N."/>
            <person name="Simon M.A."/>
            <person name="Lopez G."/>
            <person name="Yakimov M.M."/>
            <person name="Ferrer M."/>
        </authorList>
    </citation>
    <scope>NUCLEOTIDE SEQUENCE</scope>
</reference>
<dbReference type="AlphaFoldDB" id="J9FHY6"/>
<dbReference type="EMBL" id="AMCI01009593">
    <property type="protein sequence ID" value="EJW89262.1"/>
    <property type="molecule type" value="Genomic_DNA"/>
</dbReference>
<name>J9FHY6_9ZZZZ</name>
<feature type="non-terminal residue" evidence="1">
    <location>
        <position position="1"/>
    </location>
</feature>
<protein>
    <submittedName>
        <fullName evidence="1">Uncharacterized protein</fullName>
    </submittedName>
</protein>
<gene>
    <name evidence="1" type="ORF">EVA_22631</name>
</gene>
<sequence>GFGKHRKGHAPTILSVAFHWTAKSLFE</sequence>
<proteinExistence type="predicted"/>